<dbReference type="Gene3D" id="1.20.1050.10">
    <property type="match status" value="1"/>
</dbReference>
<dbReference type="InterPro" id="IPR033468">
    <property type="entry name" value="Metaxin_GST"/>
</dbReference>
<keyword evidence="8" id="KW-0812">Transmembrane</keyword>
<keyword evidence="3" id="KW-0813">Transport</keyword>
<dbReference type="Pfam" id="PF10568">
    <property type="entry name" value="Tom37"/>
    <property type="match status" value="1"/>
</dbReference>
<evidence type="ECO:0000256" key="3">
    <source>
        <dbReference type="ARBA" id="ARBA00022448"/>
    </source>
</evidence>
<evidence type="ECO:0008006" key="12">
    <source>
        <dbReference type="Google" id="ProtNLM"/>
    </source>
</evidence>
<dbReference type="GO" id="GO:0015031">
    <property type="term" value="P:protein transport"/>
    <property type="evidence" value="ECO:0007669"/>
    <property type="project" value="UniProtKB-KW"/>
</dbReference>
<name>A0A1D2A0L3_AUXPR</name>
<evidence type="ECO:0000259" key="10">
    <source>
        <dbReference type="Pfam" id="PF17171"/>
    </source>
</evidence>
<evidence type="ECO:0000256" key="8">
    <source>
        <dbReference type="SAM" id="Phobius"/>
    </source>
</evidence>
<organism evidence="11">
    <name type="scientific">Auxenochlorella protothecoides</name>
    <name type="common">Green microalga</name>
    <name type="synonym">Chlorella protothecoides</name>
    <dbReference type="NCBI Taxonomy" id="3075"/>
    <lineage>
        <taxon>Eukaryota</taxon>
        <taxon>Viridiplantae</taxon>
        <taxon>Chlorophyta</taxon>
        <taxon>core chlorophytes</taxon>
        <taxon>Trebouxiophyceae</taxon>
        <taxon>Chlorellales</taxon>
        <taxon>Chlorellaceae</taxon>
        <taxon>Auxenochlorella</taxon>
    </lineage>
</organism>
<dbReference type="GO" id="GO:0006626">
    <property type="term" value="P:protein targeting to mitochondrion"/>
    <property type="evidence" value="ECO:0007669"/>
    <property type="project" value="TreeGrafter"/>
</dbReference>
<evidence type="ECO:0000313" key="11">
    <source>
        <dbReference type="EMBL" id="JAT72473.1"/>
    </source>
</evidence>
<proteinExistence type="inferred from homology"/>
<feature type="transmembrane region" description="Helical" evidence="8">
    <location>
        <begin position="323"/>
        <end position="343"/>
    </location>
</feature>
<keyword evidence="5" id="KW-0653">Protein transport</keyword>
<evidence type="ECO:0000259" key="9">
    <source>
        <dbReference type="Pfam" id="PF10568"/>
    </source>
</evidence>
<dbReference type="PANTHER" id="PTHR12289:SF41">
    <property type="entry name" value="FAILED AXON CONNECTIONS-RELATED"/>
    <property type="match status" value="1"/>
</dbReference>
<evidence type="ECO:0000256" key="5">
    <source>
        <dbReference type="ARBA" id="ARBA00022927"/>
    </source>
</evidence>
<dbReference type="PANTHER" id="PTHR12289">
    <property type="entry name" value="METAXIN RELATED"/>
    <property type="match status" value="1"/>
</dbReference>
<feature type="domain" description="Mitochondrial outer membrane transport complex Sam37/metaxin N-terminal" evidence="9">
    <location>
        <begin position="54"/>
        <end position="187"/>
    </location>
</feature>
<dbReference type="EMBL" id="GDKF01006149">
    <property type="protein sequence ID" value="JAT72473.1"/>
    <property type="molecule type" value="Transcribed_RNA"/>
</dbReference>
<evidence type="ECO:0000256" key="1">
    <source>
        <dbReference type="ARBA" id="ARBA00004294"/>
    </source>
</evidence>
<sequence>MATGTPFLILYKAPSAWGLPSLSISSIQIEVCYWDRCTLQRGTSRVLNLDHPPSLTFQAYLQLAGISYTVRECSSDSQSPTGRLPALEAGPTLVGLAPVKCPYTPAEEEAAAGALLSYLRESVRDLDQGLKGGAKGEAVAFRSLLQTSLLPALVYSAWSELEAYSNHMQPAVGAQLPFPLSYITPAMHRRAVRQAFRTTGEQVYATAAAALDAFAAKLAGGEGYLLGSSPSTIDAQLYGCLTYLRSAPVVHPQLHRHFLGQRELVAYTVRVGEALAGLEVPLPRSDPGAAGPSWSEWSWGGSTSRASKEASALSAELNRKGKIWVGCAAAVIVAYVVFGGQYFQFGFLDDEDDDLDGDYE</sequence>
<dbReference type="SUPFAM" id="SSF47616">
    <property type="entry name" value="GST C-terminal domain-like"/>
    <property type="match status" value="1"/>
</dbReference>
<evidence type="ECO:0000256" key="2">
    <source>
        <dbReference type="ARBA" id="ARBA00009170"/>
    </source>
</evidence>
<protein>
    <recommendedName>
        <fullName evidence="12">Metaxin-1</fullName>
    </recommendedName>
</protein>
<dbReference type="InterPro" id="IPR036282">
    <property type="entry name" value="Glutathione-S-Trfase_C_sf"/>
</dbReference>
<comment type="subcellular location">
    <subcellularLocation>
        <location evidence="1">Mitochondrion outer membrane</location>
    </subcellularLocation>
</comment>
<evidence type="ECO:0000256" key="6">
    <source>
        <dbReference type="ARBA" id="ARBA00023128"/>
    </source>
</evidence>
<keyword evidence="6" id="KW-0496">Mitochondrion</keyword>
<gene>
    <name evidence="11" type="ORF">g.3897</name>
</gene>
<keyword evidence="8" id="KW-1133">Transmembrane helix</keyword>
<dbReference type="GO" id="GO:0001401">
    <property type="term" value="C:SAM complex"/>
    <property type="evidence" value="ECO:0007669"/>
    <property type="project" value="InterPro"/>
</dbReference>
<reference evidence="11" key="1">
    <citation type="submission" date="2015-08" db="EMBL/GenBank/DDBJ databases">
        <authorList>
            <person name="Babu N.S."/>
            <person name="Beckwith C.J."/>
            <person name="Beseler K.G."/>
            <person name="Brison A."/>
            <person name="Carone J.V."/>
            <person name="Caskin T.P."/>
            <person name="Diamond M."/>
            <person name="Durham M.E."/>
            <person name="Foxe J.M."/>
            <person name="Go M."/>
            <person name="Henderson B.A."/>
            <person name="Jones I.B."/>
            <person name="McGettigan J.A."/>
            <person name="Micheletti S.J."/>
            <person name="Nasrallah M.E."/>
            <person name="Ortiz D."/>
            <person name="Piller C.R."/>
            <person name="Privatt S.R."/>
            <person name="Schneider S.L."/>
            <person name="Sharp S."/>
            <person name="Smith T.C."/>
            <person name="Stanton J.D."/>
            <person name="Ullery H.E."/>
            <person name="Wilson R.J."/>
            <person name="Serrano M.G."/>
            <person name="Buck G."/>
            <person name="Lee V."/>
            <person name="Wang Y."/>
            <person name="Carvalho R."/>
            <person name="Voegtly L."/>
            <person name="Shi R."/>
            <person name="Duckworth R."/>
            <person name="Johnson A."/>
            <person name="Loviza R."/>
            <person name="Walstead R."/>
            <person name="Shah Z."/>
            <person name="Kiflezghi M."/>
            <person name="Wade K."/>
            <person name="Ball S.L."/>
            <person name="Bradley K.W."/>
            <person name="Asai D.J."/>
            <person name="Bowman C.A."/>
            <person name="Russell D.A."/>
            <person name="Pope W.H."/>
            <person name="Jacobs-Sera D."/>
            <person name="Hendrix R.W."/>
            <person name="Hatfull G.F."/>
        </authorList>
    </citation>
    <scope>NUCLEOTIDE SEQUENCE</scope>
</reference>
<dbReference type="Pfam" id="PF17171">
    <property type="entry name" value="GST_C_6"/>
    <property type="match status" value="1"/>
</dbReference>
<dbReference type="InterPro" id="IPR019564">
    <property type="entry name" value="Sam37/metaxin_N"/>
</dbReference>
<dbReference type="InterPro" id="IPR050931">
    <property type="entry name" value="Mito_Protein_Transport_Metaxin"/>
</dbReference>
<dbReference type="AlphaFoldDB" id="A0A1D2A0L3"/>
<comment type="similarity">
    <text evidence="2">Belongs to the metaxin family.</text>
</comment>
<evidence type="ECO:0000256" key="4">
    <source>
        <dbReference type="ARBA" id="ARBA00022787"/>
    </source>
</evidence>
<keyword evidence="4" id="KW-1000">Mitochondrion outer membrane</keyword>
<feature type="domain" description="Metaxin glutathione S-transferase" evidence="10">
    <location>
        <begin position="208"/>
        <end position="271"/>
    </location>
</feature>
<keyword evidence="7 8" id="KW-0472">Membrane</keyword>
<accession>A0A1D2A0L3</accession>
<evidence type="ECO:0000256" key="7">
    <source>
        <dbReference type="ARBA" id="ARBA00023136"/>
    </source>
</evidence>